<comment type="caution">
    <text evidence="1">The sequence shown here is derived from an EMBL/GenBank/DDBJ whole genome shotgun (WGS) entry which is preliminary data.</text>
</comment>
<dbReference type="EMBL" id="JANAVB010003400">
    <property type="protein sequence ID" value="KAJ6849552.1"/>
    <property type="molecule type" value="Genomic_DNA"/>
</dbReference>
<reference evidence="1" key="2">
    <citation type="submission" date="2023-04" db="EMBL/GenBank/DDBJ databases">
        <authorList>
            <person name="Bruccoleri R.E."/>
            <person name="Oakeley E.J."/>
            <person name="Faust A.-M."/>
            <person name="Dessus-Babus S."/>
            <person name="Altorfer M."/>
            <person name="Burckhardt D."/>
            <person name="Oertli M."/>
            <person name="Naumann U."/>
            <person name="Petersen F."/>
            <person name="Wong J."/>
        </authorList>
    </citation>
    <scope>NUCLEOTIDE SEQUENCE</scope>
    <source>
        <strain evidence="1">GSM-AAB239-AS_SAM_17_03QT</strain>
        <tissue evidence="1">Leaf</tissue>
    </source>
</reference>
<organism evidence="1 2">
    <name type="scientific">Iris pallida</name>
    <name type="common">Sweet iris</name>
    <dbReference type="NCBI Taxonomy" id="29817"/>
    <lineage>
        <taxon>Eukaryota</taxon>
        <taxon>Viridiplantae</taxon>
        <taxon>Streptophyta</taxon>
        <taxon>Embryophyta</taxon>
        <taxon>Tracheophyta</taxon>
        <taxon>Spermatophyta</taxon>
        <taxon>Magnoliopsida</taxon>
        <taxon>Liliopsida</taxon>
        <taxon>Asparagales</taxon>
        <taxon>Iridaceae</taxon>
        <taxon>Iridoideae</taxon>
        <taxon>Irideae</taxon>
        <taxon>Iris</taxon>
    </lineage>
</organism>
<proteinExistence type="predicted"/>
<evidence type="ECO:0000313" key="1">
    <source>
        <dbReference type="EMBL" id="KAJ6849552.1"/>
    </source>
</evidence>
<keyword evidence="2" id="KW-1185">Reference proteome</keyword>
<evidence type="ECO:0000313" key="2">
    <source>
        <dbReference type="Proteomes" id="UP001140949"/>
    </source>
</evidence>
<sequence length="25" mass="2740">MCYILWYCIEDLALAPVEAPAGNLA</sequence>
<accession>A0AAX6I8K1</accession>
<name>A0AAX6I8K1_IRIPA</name>
<gene>
    <name evidence="1" type="ORF">M6B38_267560</name>
</gene>
<dbReference type="AlphaFoldDB" id="A0AAX6I8K1"/>
<protein>
    <submittedName>
        <fullName evidence="1">Uncharacterized protein</fullName>
    </submittedName>
</protein>
<reference evidence="1" key="1">
    <citation type="journal article" date="2023" name="GigaByte">
        <title>Genome assembly of the bearded iris, Iris pallida Lam.</title>
        <authorList>
            <person name="Bruccoleri R.E."/>
            <person name="Oakeley E.J."/>
            <person name="Faust A.M.E."/>
            <person name="Altorfer M."/>
            <person name="Dessus-Babus S."/>
            <person name="Burckhardt D."/>
            <person name="Oertli M."/>
            <person name="Naumann U."/>
            <person name="Petersen F."/>
            <person name="Wong J."/>
        </authorList>
    </citation>
    <scope>NUCLEOTIDE SEQUENCE</scope>
    <source>
        <strain evidence="1">GSM-AAB239-AS_SAM_17_03QT</strain>
    </source>
</reference>
<dbReference type="Proteomes" id="UP001140949">
    <property type="component" value="Unassembled WGS sequence"/>
</dbReference>